<evidence type="ECO:0000313" key="2">
    <source>
        <dbReference type="Proteomes" id="UP000838878"/>
    </source>
</evidence>
<name>A0A8J9YG79_9NEOP</name>
<protein>
    <submittedName>
        <fullName evidence="1">Uncharacterized protein</fullName>
    </submittedName>
</protein>
<dbReference type="EMBL" id="OV170228">
    <property type="protein sequence ID" value="CAH0729674.1"/>
    <property type="molecule type" value="Genomic_DNA"/>
</dbReference>
<dbReference type="Proteomes" id="UP000838878">
    <property type="component" value="Chromosome 8"/>
</dbReference>
<gene>
    <name evidence="1" type="ORF">BINO364_LOCUS14731</name>
</gene>
<accession>A0A8J9YG79</accession>
<dbReference type="OrthoDB" id="414666at2759"/>
<sequence>MVDLLQKHLTPMKKSLTTKVTHLNSRKAWISEETWKAINEKKRPPNQKGTLRKLSITPYQRGFNAYAVETTNQYLNSICEDIEDHARTLHTKDPVSTSEKHHTRV</sequence>
<evidence type="ECO:0000313" key="1">
    <source>
        <dbReference type="EMBL" id="CAH0729674.1"/>
    </source>
</evidence>
<feature type="non-terminal residue" evidence="1">
    <location>
        <position position="105"/>
    </location>
</feature>
<dbReference type="AlphaFoldDB" id="A0A8J9YG79"/>
<organism evidence="1 2">
    <name type="scientific">Brenthis ino</name>
    <name type="common">lesser marbled fritillary</name>
    <dbReference type="NCBI Taxonomy" id="405034"/>
    <lineage>
        <taxon>Eukaryota</taxon>
        <taxon>Metazoa</taxon>
        <taxon>Ecdysozoa</taxon>
        <taxon>Arthropoda</taxon>
        <taxon>Hexapoda</taxon>
        <taxon>Insecta</taxon>
        <taxon>Pterygota</taxon>
        <taxon>Neoptera</taxon>
        <taxon>Endopterygota</taxon>
        <taxon>Lepidoptera</taxon>
        <taxon>Glossata</taxon>
        <taxon>Ditrysia</taxon>
        <taxon>Papilionoidea</taxon>
        <taxon>Nymphalidae</taxon>
        <taxon>Heliconiinae</taxon>
        <taxon>Argynnini</taxon>
        <taxon>Brenthis</taxon>
    </lineage>
</organism>
<proteinExistence type="predicted"/>
<keyword evidence="2" id="KW-1185">Reference proteome</keyword>
<reference evidence="1" key="1">
    <citation type="submission" date="2021-12" db="EMBL/GenBank/DDBJ databases">
        <authorList>
            <person name="Martin H S."/>
        </authorList>
    </citation>
    <scope>NUCLEOTIDE SEQUENCE</scope>
</reference>